<dbReference type="Pfam" id="PF12937">
    <property type="entry name" value="F-box-like"/>
    <property type="match status" value="1"/>
</dbReference>
<dbReference type="GO" id="GO:0019005">
    <property type="term" value="C:SCF ubiquitin ligase complex"/>
    <property type="evidence" value="ECO:0007669"/>
    <property type="project" value="InterPro"/>
</dbReference>
<dbReference type="GO" id="GO:0009937">
    <property type="term" value="P:regulation of gibberellic acid mediated signaling pathway"/>
    <property type="evidence" value="ECO:0007669"/>
    <property type="project" value="InterPro"/>
</dbReference>
<keyword evidence="3" id="KW-0833">Ubl conjugation pathway</keyword>
<evidence type="ECO:0000313" key="10">
    <source>
        <dbReference type="Proteomes" id="UP000737018"/>
    </source>
</evidence>
<dbReference type="SUPFAM" id="SSF81383">
    <property type="entry name" value="F-box domain"/>
    <property type="match status" value="1"/>
</dbReference>
<evidence type="ECO:0000256" key="6">
    <source>
        <dbReference type="ARBA" id="ARBA00069742"/>
    </source>
</evidence>
<feature type="compositionally biased region" description="Basic and acidic residues" evidence="7">
    <location>
        <begin position="18"/>
        <end position="27"/>
    </location>
</feature>
<keyword evidence="5" id="KW-0539">Nucleus</keyword>
<dbReference type="Gene3D" id="1.20.1280.50">
    <property type="match status" value="1"/>
</dbReference>
<dbReference type="AlphaFoldDB" id="A0A8J4RYM4"/>
<evidence type="ECO:0000259" key="8">
    <source>
        <dbReference type="PROSITE" id="PS50181"/>
    </source>
</evidence>
<dbReference type="CDD" id="cd22151">
    <property type="entry name" value="F-box_AtGID2-like"/>
    <property type="match status" value="1"/>
</dbReference>
<proteinExistence type="predicted"/>
<feature type="domain" description="F-box" evidence="8">
    <location>
        <begin position="40"/>
        <end position="86"/>
    </location>
</feature>
<evidence type="ECO:0000256" key="7">
    <source>
        <dbReference type="SAM" id="MobiDB-lite"/>
    </source>
</evidence>
<feature type="region of interest" description="Disordered" evidence="7">
    <location>
        <begin position="1"/>
        <end position="41"/>
    </location>
</feature>
<comment type="pathway">
    <text evidence="2">Protein modification; protein ubiquitination.</text>
</comment>
<feature type="compositionally biased region" description="Acidic residues" evidence="7">
    <location>
        <begin position="28"/>
        <end position="40"/>
    </location>
</feature>
<dbReference type="FunFam" id="1.20.1280.50:FF:000067">
    <property type="entry name" value="F-box protein GID2"/>
    <property type="match status" value="1"/>
</dbReference>
<keyword evidence="4" id="KW-0939">Gibberellin signaling pathway</keyword>
<dbReference type="InterPro" id="IPR001810">
    <property type="entry name" value="F-box_dom"/>
</dbReference>
<evidence type="ECO:0000256" key="1">
    <source>
        <dbReference type="ARBA" id="ARBA00004123"/>
    </source>
</evidence>
<keyword evidence="10" id="KW-1185">Reference proteome</keyword>
<feature type="compositionally biased region" description="Basic and acidic residues" evidence="7">
    <location>
        <begin position="1"/>
        <end position="10"/>
    </location>
</feature>
<dbReference type="PROSITE" id="PS50181">
    <property type="entry name" value="FBOX"/>
    <property type="match status" value="1"/>
</dbReference>
<evidence type="ECO:0000256" key="3">
    <source>
        <dbReference type="ARBA" id="ARBA00022786"/>
    </source>
</evidence>
<comment type="caution">
    <text evidence="9">The sequence shown here is derived from an EMBL/GenBank/DDBJ whole genome shotgun (WGS) entry which is preliminary data.</text>
</comment>
<organism evidence="9 10">
    <name type="scientific">Castanea mollissima</name>
    <name type="common">Chinese chestnut</name>
    <dbReference type="NCBI Taxonomy" id="60419"/>
    <lineage>
        <taxon>Eukaryota</taxon>
        <taxon>Viridiplantae</taxon>
        <taxon>Streptophyta</taxon>
        <taxon>Embryophyta</taxon>
        <taxon>Tracheophyta</taxon>
        <taxon>Spermatophyta</taxon>
        <taxon>Magnoliopsida</taxon>
        <taxon>eudicotyledons</taxon>
        <taxon>Gunneridae</taxon>
        <taxon>Pentapetalae</taxon>
        <taxon>rosids</taxon>
        <taxon>fabids</taxon>
        <taxon>Fagales</taxon>
        <taxon>Fagaceae</taxon>
        <taxon>Castanea</taxon>
    </lineage>
</organism>
<reference evidence="9" key="1">
    <citation type="submission" date="2020-03" db="EMBL/GenBank/DDBJ databases">
        <title>Castanea mollissima Vanexum genome sequencing.</title>
        <authorList>
            <person name="Staton M."/>
        </authorList>
    </citation>
    <scope>NUCLEOTIDE SEQUENCE</scope>
    <source>
        <tissue evidence="9">Leaf</tissue>
    </source>
</reference>
<dbReference type="EMBL" id="JRKL02000061">
    <property type="protein sequence ID" value="KAF3975699.1"/>
    <property type="molecule type" value="Genomic_DNA"/>
</dbReference>
<sequence>MKKRGLAENHEQEEEQQEDKKMNRIRVEEEEEEKNEEENESGFMNLDKKFLYEVLKHVDARTLGSAACVSKLWHKTVQDERLWELICTKHCPNIGCPNQQLRSAVLALGGFRRLHSLLLWPLLKPQS</sequence>
<dbReference type="Proteomes" id="UP000737018">
    <property type="component" value="Unassembled WGS sequence"/>
</dbReference>
<dbReference type="OrthoDB" id="1896968at2759"/>
<gene>
    <name evidence="9" type="ORF">CMV_001070</name>
</gene>
<evidence type="ECO:0000256" key="4">
    <source>
        <dbReference type="ARBA" id="ARBA00022941"/>
    </source>
</evidence>
<comment type="subcellular location">
    <subcellularLocation>
        <location evidence="1">Nucleus</location>
    </subcellularLocation>
</comment>
<dbReference type="PANTHER" id="PTHR47750">
    <property type="entry name" value="F-BOX PROTEIN SNE"/>
    <property type="match status" value="1"/>
</dbReference>
<dbReference type="InterPro" id="IPR044184">
    <property type="entry name" value="SNE/GID2"/>
</dbReference>
<dbReference type="PANTHER" id="PTHR47750:SF7">
    <property type="entry name" value="F-BOX PROTEIN"/>
    <property type="match status" value="1"/>
</dbReference>
<dbReference type="GO" id="GO:0009740">
    <property type="term" value="P:gibberellic acid mediated signaling pathway"/>
    <property type="evidence" value="ECO:0007669"/>
    <property type="project" value="UniProtKB-KW"/>
</dbReference>
<evidence type="ECO:0000256" key="2">
    <source>
        <dbReference type="ARBA" id="ARBA00004906"/>
    </source>
</evidence>
<accession>A0A8J4RYM4</accession>
<dbReference type="InterPro" id="IPR036047">
    <property type="entry name" value="F-box-like_dom_sf"/>
</dbReference>
<dbReference type="GO" id="GO:0005634">
    <property type="term" value="C:nucleus"/>
    <property type="evidence" value="ECO:0007669"/>
    <property type="project" value="UniProtKB-SubCell"/>
</dbReference>
<evidence type="ECO:0000256" key="5">
    <source>
        <dbReference type="ARBA" id="ARBA00023242"/>
    </source>
</evidence>
<protein>
    <recommendedName>
        <fullName evidence="6">F-box protein GID2</fullName>
    </recommendedName>
</protein>
<name>A0A8J4RYM4_9ROSI</name>
<evidence type="ECO:0000313" key="9">
    <source>
        <dbReference type="EMBL" id="KAF3975699.1"/>
    </source>
</evidence>